<evidence type="ECO:0000256" key="6">
    <source>
        <dbReference type="ARBA" id="ARBA00023306"/>
    </source>
</evidence>
<feature type="compositionally biased region" description="Basic and acidic residues" evidence="8">
    <location>
        <begin position="272"/>
        <end position="292"/>
    </location>
</feature>
<keyword evidence="5" id="KW-0472">Membrane</keyword>
<comment type="subcellular location">
    <subcellularLocation>
        <location evidence="1">Cell membrane</location>
        <topology evidence="1">Peripheral membrane protein</topology>
        <orientation evidence="1">Cytoplasmic side</orientation>
    </subcellularLocation>
</comment>
<evidence type="ECO:0000256" key="4">
    <source>
        <dbReference type="ARBA" id="ARBA00022618"/>
    </source>
</evidence>
<keyword evidence="2" id="KW-0217">Developmental protein</keyword>
<dbReference type="PANTHER" id="PTHR31083">
    <property type="entry name" value="UPSTREAM OF FLC PROTEIN (DUF966)"/>
    <property type="match status" value="1"/>
</dbReference>
<evidence type="ECO:0000259" key="9">
    <source>
        <dbReference type="Pfam" id="PF06136"/>
    </source>
</evidence>
<evidence type="ECO:0000256" key="1">
    <source>
        <dbReference type="ARBA" id="ARBA00004413"/>
    </source>
</evidence>
<dbReference type="AlphaFoldDB" id="A0AAP0BTC1"/>
<feature type="domain" description="SOSEKI DIX-like" evidence="9">
    <location>
        <begin position="20"/>
        <end position="77"/>
    </location>
</feature>
<protein>
    <recommendedName>
        <fullName evidence="9">SOSEKI DIX-like domain-containing protein</fullName>
    </recommendedName>
</protein>
<evidence type="ECO:0000256" key="5">
    <source>
        <dbReference type="ARBA" id="ARBA00023136"/>
    </source>
</evidence>
<sequence length="329" mass="37521">MEQGASRGAREGEAEVRKIHVVYYLSRNGKTEPPHLFRVHHSTRNGVHLRDVKRWLSELRGKEMPESFSWSYKRFLQDSKFDLLMKIRDLFLSTFTSQQIKKTVFETAGSTKRVTYAQNKTAEDYFQIKQHVEAGEEEEEEKEVRIAASITTQETLEIDDTISPKPPSSGDESPIKPAISASGFEENRAMEVKWKKEMKREVEKSGNEVAIKKSGIKAGKRRSGKGRSEEGRRRRKVDVLRSIFKCKLVETKDSAVRLSRERNGSLSQSNRRSTDTVGERQCGKSFKPEKLHSHMKSCVALKEKGRNRSFSRAAAGSTRRPSKVTVTVL</sequence>
<evidence type="ECO:0000256" key="2">
    <source>
        <dbReference type="ARBA" id="ARBA00022473"/>
    </source>
</evidence>
<keyword evidence="4" id="KW-0132">Cell division</keyword>
<feature type="region of interest" description="Disordered" evidence="8">
    <location>
        <begin position="204"/>
        <end position="234"/>
    </location>
</feature>
<dbReference type="GO" id="GO:0005886">
    <property type="term" value="C:plasma membrane"/>
    <property type="evidence" value="ECO:0007669"/>
    <property type="project" value="UniProtKB-SubCell"/>
</dbReference>
<dbReference type="EMBL" id="JBBWWQ010000004">
    <property type="protein sequence ID" value="KAK8949282.1"/>
    <property type="molecule type" value="Genomic_DNA"/>
</dbReference>
<reference evidence="10 11" key="1">
    <citation type="journal article" date="2022" name="Nat. Plants">
        <title>Genomes of leafy and leafless Platanthera orchids illuminate the evolution of mycoheterotrophy.</title>
        <authorList>
            <person name="Li M.H."/>
            <person name="Liu K.W."/>
            <person name="Li Z."/>
            <person name="Lu H.C."/>
            <person name="Ye Q.L."/>
            <person name="Zhang D."/>
            <person name="Wang J.Y."/>
            <person name="Li Y.F."/>
            <person name="Zhong Z.M."/>
            <person name="Liu X."/>
            <person name="Yu X."/>
            <person name="Liu D.K."/>
            <person name="Tu X.D."/>
            <person name="Liu B."/>
            <person name="Hao Y."/>
            <person name="Liao X.Y."/>
            <person name="Jiang Y.T."/>
            <person name="Sun W.H."/>
            <person name="Chen J."/>
            <person name="Chen Y.Q."/>
            <person name="Ai Y."/>
            <person name="Zhai J.W."/>
            <person name="Wu S.S."/>
            <person name="Zhou Z."/>
            <person name="Hsiao Y.Y."/>
            <person name="Wu W.L."/>
            <person name="Chen Y.Y."/>
            <person name="Lin Y.F."/>
            <person name="Hsu J.L."/>
            <person name="Li C.Y."/>
            <person name="Wang Z.W."/>
            <person name="Zhao X."/>
            <person name="Zhong W.Y."/>
            <person name="Ma X.K."/>
            <person name="Ma L."/>
            <person name="Huang J."/>
            <person name="Chen G.Z."/>
            <person name="Huang M.Z."/>
            <person name="Huang L."/>
            <person name="Peng D.H."/>
            <person name="Luo Y.B."/>
            <person name="Zou S.Q."/>
            <person name="Chen S.P."/>
            <person name="Lan S."/>
            <person name="Tsai W.C."/>
            <person name="Van de Peer Y."/>
            <person name="Liu Z.J."/>
        </authorList>
    </citation>
    <scope>NUCLEOTIDE SEQUENCE [LARGE SCALE GENOMIC DNA]</scope>
    <source>
        <strain evidence="10">Lor287</strain>
    </source>
</reference>
<evidence type="ECO:0000256" key="7">
    <source>
        <dbReference type="ARBA" id="ARBA00024211"/>
    </source>
</evidence>
<gene>
    <name evidence="10" type="ORF">KSP39_PZI005132</name>
</gene>
<dbReference type="GO" id="GO:0051258">
    <property type="term" value="P:protein polymerization"/>
    <property type="evidence" value="ECO:0007669"/>
    <property type="project" value="UniProtKB-ARBA"/>
</dbReference>
<evidence type="ECO:0000256" key="8">
    <source>
        <dbReference type="SAM" id="MobiDB-lite"/>
    </source>
</evidence>
<dbReference type="InterPro" id="IPR010369">
    <property type="entry name" value="SOK"/>
</dbReference>
<dbReference type="GO" id="GO:0051301">
    <property type="term" value="P:cell division"/>
    <property type="evidence" value="ECO:0007669"/>
    <property type="project" value="UniProtKB-KW"/>
</dbReference>
<evidence type="ECO:0000256" key="3">
    <source>
        <dbReference type="ARBA" id="ARBA00022475"/>
    </source>
</evidence>
<proteinExistence type="inferred from homology"/>
<dbReference type="InterPro" id="IPR048351">
    <property type="entry name" value="SOK_DIX"/>
</dbReference>
<dbReference type="Proteomes" id="UP001418222">
    <property type="component" value="Unassembled WGS sequence"/>
</dbReference>
<feature type="region of interest" description="Disordered" evidence="8">
    <location>
        <begin position="155"/>
        <end position="183"/>
    </location>
</feature>
<comment type="similarity">
    <text evidence="7">Belongs to the SOSEKI family.</text>
</comment>
<dbReference type="Pfam" id="PF06136">
    <property type="entry name" value="SOK"/>
    <property type="match status" value="1"/>
</dbReference>
<comment type="caution">
    <text evidence="10">The sequence shown here is derived from an EMBL/GenBank/DDBJ whole genome shotgun (WGS) entry which is preliminary data.</text>
</comment>
<name>A0AAP0BTC1_9ASPA</name>
<evidence type="ECO:0000313" key="11">
    <source>
        <dbReference type="Proteomes" id="UP001418222"/>
    </source>
</evidence>
<accession>A0AAP0BTC1</accession>
<keyword evidence="3" id="KW-1003">Cell membrane</keyword>
<dbReference type="PANTHER" id="PTHR31083:SF5">
    <property type="entry name" value="PROTEIN SOSEKI 1"/>
    <property type="match status" value="1"/>
</dbReference>
<organism evidence="10 11">
    <name type="scientific">Platanthera zijinensis</name>
    <dbReference type="NCBI Taxonomy" id="2320716"/>
    <lineage>
        <taxon>Eukaryota</taxon>
        <taxon>Viridiplantae</taxon>
        <taxon>Streptophyta</taxon>
        <taxon>Embryophyta</taxon>
        <taxon>Tracheophyta</taxon>
        <taxon>Spermatophyta</taxon>
        <taxon>Magnoliopsida</taxon>
        <taxon>Liliopsida</taxon>
        <taxon>Asparagales</taxon>
        <taxon>Orchidaceae</taxon>
        <taxon>Orchidoideae</taxon>
        <taxon>Orchideae</taxon>
        <taxon>Orchidinae</taxon>
        <taxon>Platanthera</taxon>
    </lineage>
</organism>
<feature type="compositionally biased region" description="Basic residues" evidence="8">
    <location>
        <begin position="214"/>
        <end position="225"/>
    </location>
</feature>
<evidence type="ECO:0000313" key="10">
    <source>
        <dbReference type="EMBL" id="KAK8949282.1"/>
    </source>
</evidence>
<keyword evidence="6" id="KW-0131">Cell cycle</keyword>
<feature type="region of interest" description="Disordered" evidence="8">
    <location>
        <begin position="256"/>
        <end position="329"/>
    </location>
</feature>
<keyword evidence="11" id="KW-1185">Reference proteome</keyword>